<dbReference type="InterPro" id="IPR005765">
    <property type="entry name" value="UPRT"/>
</dbReference>
<evidence type="ECO:0000313" key="14">
    <source>
        <dbReference type="Proteomes" id="UP001060368"/>
    </source>
</evidence>
<proteinExistence type="inferred from homology"/>
<dbReference type="GO" id="GO:0005525">
    <property type="term" value="F:GTP binding"/>
    <property type="evidence" value="ECO:0007669"/>
    <property type="project" value="UniProtKB-KW"/>
</dbReference>
<keyword evidence="8" id="KW-0547">Nucleotide-binding</keyword>
<dbReference type="AlphaFoldDB" id="A0A9E7PL10"/>
<dbReference type="RefSeq" id="WP_257741414.1">
    <property type="nucleotide sequence ID" value="NZ_CP096115.1"/>
</dbReference>
<name>A0A9E7PL10_9EURY</name>
<evidence type="ECO:0000256" key="5">
    <source>
        <dbReference type="ARBA" id="ARBA00022533"/>
    </source>
</evidence>
<accession>A0A9E7PL10</accession>
<keyword evidence="9" id="KW-0460">Magnesium</keyword>
<dbReference type="GO" id="GO:0004845">
    <property type="term" value="F:uracil phosphoribosyltransferase activity"/>
    <property type="evidence" value="ECO:0007669"/>
    <property type="project" value="UniProtKB-UniRule"/>
</dbReference>
<keyword evidence="10" id="KW-0342">GTP-binding</keyword>
<evidence type="ECO:0000256" key="6">
    <source>
        <dbReference type="ARBA" id="ARBA00022676"/>
    </source>
</evidence>
<comment type="pathway">
    <text evidence="2">Pyrimidine metabolism; UMP biosynthesis via salvage pathway; UMP from uracil: step 1/1.</text>
</comment>
<keyword evidence="14" id="KW-1185">Reference proteome</keyword>
<dbReference type="SUPFAM" id="SSF53271">
    <property type="entry name" value="PRTase-like"/>
    <property type="match status" value="1"/>
</dbReference>
<dbReference type="EC" id="2.4.2.9" evidence="4 11"/>
<evidence type="ECO:0000256" key="9">
    <source>
        <dbReference type="ARBA" id="ARBA00022842"/>
    </source>
</evidence>
<sequence>MSVHSFSHPLVTHKVSLLRDMKTNSKDFRDIVTELTMLLTYEATKDLELSKDFITGWEGKPVEVEKYLEKDPSIIPVFRAGIGMQEGFMNLFPTARISYIGYYRDHETLQPMKYYAKLADEISERTVYILDPMLATGGTTSAVCTLLKEAGCQKIKVLCVIAAPEGIERMEKDHPDVVIIPAVIDTKLDENGYIVPGLGDAGDRLFGTK</sequence>
<dbReference type="GO" id="GO:0006223">
    <property type="term" value="P:uracil salvage"/>
    <property type="evidence" value="ECO:0007669"/>
    <property type="project" value="InterPro"/>
</dbReference>
<dbReference type="InterPro" id="IPR000836">
    <property type="entry name" value="PRTase_dom"/>
</dbReference>
<dbReference type="FunFam" id="3.40.50.2020:FF:000003">
    <property type="entry name" value="Uracil phosphoribosyltransferase"/>
    <property type="match status" value="1"/>
</dbReference>
<dbReference type="Pfam" id="PF14681">
    <property type="entry name" value="UPRTase"/>
    <property type="match status" value="1"/>
</dbReference>
<evidence type="ECO:0000256" key="7">
    <source>
        <dbReference type="ARBA" id="ARBA00022679"/>
    </source>
</evidence>
<dbReference type="GO" id="GO:0005737">
    <property type="term" value="C:cytoplasm"/>
    <property type="evidence" value="ECO:0007669"/>
    <property type="project" value="UniProtKB-ARBA"/>
</dbReference>
<dbReference type="InterPro" id="IPR050054">
    <property type="entry name" value="UPRTase/APRTase"/>
</dbReference>
<dbReference type="InterPro" id="IPR029057">
    <property type="entry name" value="PRTase-like"/>
</dbReference>
<organism evidence="13 14">
    <name type="scientific">Methanoplanus endosymbiosus</name>
    <dbReference type="NCBI Taxonomy" id="33865"/>
    <lineage>
        <taxon>Archaea</taxon>
        <taxon>Methanobacteriati</taxon>
        <taxon>Methanobacteriota</taxon>
        <taxon>Stenosarchaea group</taxon>
        <taxon>Methanomicrobia</taxon>
        <taxon>Methanomicrobiales</taxon>
        <taxon>Methanomicrobiaceae</taxon>
        <taxon>Methanoplanus</taxon>
    </lineage>
</organism>
<dbReference type="EMBL" id="CP096115">
    <property type="protein sequence ID" value="UUX91262.1"/>
    <property type="molecule type" value="Genomic_DNA"/>
</dbReference>
<dbReference type="Gene3D" id="3.40.50.2020">
    <property type="match status" value="1"/>
</dbReference>
<evidence type="ECO:0000313" key="13">
    <source>
        <dbReference type="EMBL" id="UUX91262.1"/>
    </source>
</evidence>
<dbReference type="GeneID" id="74307571"/>
<evidence type="ECO:0000256" key="2">
    <source>
        <dbReference type="ARBA" id="ARBA00005180"/>
    </source>
</evidence>
<dbReference type="Proteomes" id="UP001060368">
    <property type="component" value="Chromosome"/>
</dbReference>
<dbReference type="HAMAP" id="MF_01218_B">
    <property type="entry name" value="Upp_B"/>
    <property type="match status" value="1"/>
</dbReference>
<dbReference type="NCBIfam" id="NF001097">
    <property type="entry name" value="PRK00129.1"/>
    <property type="match status" value="1"/>
</dbReference>
<dbReference type="NCBIfam" id="TIGR01091">
    <property type="entry name" value="upp"/>
    <property type="match status" value="1"/>
</dbReference>
<evidence type="ECO:0000256" key="3">
    <source>
        <dbReference type="ARBA" id="ARBA00009516"/>
    </source>
</evidence>
<evidence type="ECO:0000256" key="4">
    <source>
        <dbReference type="ARBA" id="ARBA00011894"/>
    </source>
</evidence>
<protein>
    <recommendedName>
        <fullName evidence="4 11">Uracil phosphoribosyltransferase</fullName>
        <ecNumber evidence="4 11">2.4.2.9</ecNumber>
    </recommendedName>
</protein>
<dbReference type="KEGG" id="mend:L6E24_07685"/>
<evidence type="ECO:0000256" key="10">
    <source>
        <dbReference type="ARBA" id="ARBA00023134"/>
    </source>
</evidence>
<evidence type="ECO:0000256" key="8">
    <source>
        <dbReference type="ARBA" id="ARBA00022741"/>
    </source>
</evidence>
<dbReference type="InterPro" id="IPR034332">
    <property type="entry name" value="Upp_B"/>
</dbReference>
<feature type="domain" description="Phosphoribosyltransferase" evidence="12">
    <location>
        <begin position="7"/>
        <end position="208"/>
    </location>
</feature>
<evidence type="ECO:0000256" key="11">
    <source>
        <dbReference type="NCBIfam" id="TIGR01091"/>
    </source>
</evidence>
<dbReference type="PANTHER" id="PTHR32315:SF4">
    <property type="entry name" value="URACIL PHOSPHORIBOSYLTRANSFERASE, CHLOROPLASTIC"/>
    <property type="match status" value="1"/>
</dbReference>
<comment type="similarity">
    <text evidence="3">Belongs to the UPRTase family.</text>
</comment>
<reference evidence="13" key="1">
    <citation type="submission" date="2022-04" db="EMBL/GenBank/DDBJ databases">
        <title>Complete genome of Methanoplanus endosymbiosus DSM 3599.</title>
        <authorList>
            <person name="Chen S.-C."/>
            <person name="You Y.-T."/>
            <person name="Zhou Y.-Z."/>
            <person name="Lai M.-C."/>
        </authorList>
    </citation>
    <scope>NUCLEOTIDE SEQUENCE</scope>
    <source>
        <strain evidence="13">DSM 3599</strain>
    </source>
</reference>
<evidence type="ECO:0000259" key="12">
    <source>
        <dbReference type="Pfam" id="PF14681"/>
    </source>
</evidence>
<dbReference type="CDD" id="cd06223">
    <property type="entry name" value="PRTases_typeI"/>
    <property type="match status" value="1"/>
</dbReference>
<evidence type="ECO:0000256" key="1">
    <source>
        <dbReference type="ARBA" id="ARBA00001946"/>
    </source>
</evidence>
<keyword evidence="5" id="KW-0021">Allosteric enzyme</keyword>
<keyword evidence="6 13" id="KW-0328">Glycosyltransferase</keyword>
<dbReference type="PANTHER" id="PTHR32315">
    <property type="entry name" value="ADENINE PHOSPHORIBOSYLTRANSFERASE"/>
    <property type="match status" value="1"/>
</dbReference>
<keyword evidence="7 13" id="KW-0808">Transferase</keyword>
<gene>
    <name evidence="13" type="primary">upp</name>
    <name evidence="13" type="ORF">L6E24_07685</name>
</gene>
<comment type="cofactor">
    <cofactor evidence="1">
        <name>Mg(2+)</name>
        <dbReference type="ChEBI" id="CHEBI:18420"/>
    </cofactor>
</comment>